<keyword evidence="1" id="KW-0472">Membrane</keyword>
<dbReference type="Proteomes" id="UP000237347">
    <property type="component" value="Unassembled WGS sequence"/>
</dbReference>
<accession>A0AAW0J9I8</accession>
<comment type="caution">
    <text evidence="2">The sequence shown here is derived from an EMBL/GenBank/DDBJ whole genome shotgun (WGS) entry which is preliminary data.</text>
</comment>
<protein>
    <submittedName>
        <fullName evidence="2">Uncharacterized protein</fullName>
    </submittedName>
</protein>
<feature type="transmembrane region" description="Helical" evidence="1">
    <location>
        <begin position="36"/>
        <end position="61"/>
    </location>
</feature>
<gene>
    <name evidence="2" type="ORF">CFP56_035725</name>
</gene>
<keyword evidence="3" id="KW-1185">Reference proteome</keyword>
<dbReference type="PANTHER" id="PTHR31414">
    <property type="entry name" value="TRANSMEMBRANE PROTEIN DDB_G0292058"/>
    <property type="match status" value="1"/>
</dbReference>
<keyword evidence="1" id="KW-1133">Transmembrane helix</keyword>
<dbReference type="EMBL" id="PKMF04000641">
    <property type="protein sequence ID" value="KAK7823242.1"/>
    <property type="molecule type" value="Genomic_DNA"/>
</dbReference>
<organism evidence="2 3">
    <name type="scientific">Quercus suber</name>
    <name type="common">Cork oak</name>
    <dbReference type="NCBI Taxonomy" id="58331"/>
    <lineage>
        <taxon>Eukaryota</taxon>
        <taxon>Viridiplantae</taxon>
        <taxon>Streptophyta</taxon>
        <taxon>Embryophyta</taxon>
        <taxon>Tracheophyta</taxon>
        <taxon>Spermatophyta</taxon>
        <taxon>Magnoliopsida</taxon>
        <taxon>eudicotyledons</taxon>
        <taxon>Gunneridae</taxon>
        <taxon>Pentapetalae</taxon>
        <taxon>rosids</taxon>
        <taxon>fabids</taxon>
        <taxon>Fagales</taxon>
        <taxon>Fagaceae</taxon>
        <taxon>Quercus</taxon>
    </lineage>
</organism>
<dbReference type="AlphaFoldDB" id="A0AAW0J9I8"/>
<name>A0AAW0J9I8_QUESU</name>
<keyword evidence="1" id="KW-0812">Transmembrane</keyword>
<evidence type="ECO:0000313" key="3">
    <source>
        <dbReference type="Proteomes" id="UP000237347"/>
    </source>
</evidence>
<dbReference type="GO" id="GO:0016020">
    <property type="term" value="C:membrane"/>
    <property type="evidence" value="ECO:0007669"/>
    <property type="project" value="TreeGrafter"/>
</dbReference>
<sequence>MASAGIWFLVFGLFLIFVCCCCFFRKGGHGGYSQVVYFIAVILIILFTFVAITGNTILFLVKANFQSNMQDMTEYTSNQVKSTTKTL</sequence>
<evidence type="ECO:0000256" key="1">
    <source>
        <dbReference type="SAM" id="Phobius"/>
    </source>
</evidence>
<dbReference type="InterPro" id="IPR040283">
    <property type="entry name" value="DDB_G0292058-like"/>
</dbReference>
<proteinExistence type="predicted"/>
<feature type="transmembrane region" description="Helical" evidence="1">
    <location>
        <begin position="6"/>
        <end position="24"/>
    </location>
</feature>
<dbReference type="PANTHER" id="PTHR31414:SF15">
    <property type="entry name" value="PLASMA MEMBRANE FUSION PROTEIN"/>
    <property type="match status" value="1"/>
</dbReference>
<reference evidence="2 3" key="1">
    <citation type="journal article" date="2018" name="Sci. Data">
        <title>The draft genome sequence of cork oak.</title>
        <authorList>
            <person name="Ramos A.M."/>
            <person name="Usie A."/>
            <person name="Barbosa P."/>
            <person name="Barros P.M."/>
            <person name="Capote T."/>
            <person name="Chaves I."/>
            <person name="Simoes F."/>
            <person name="Abreu I."/>
            <person name="Carrasquinho I."/>
            <person name="Faro C."/>
            <person name="Guimaraes J.B."/>
            <person name="Mendonca D."/>
            <person name="Nobrega F."/>
            <person name="Rodrigues L."/>
            <person name="Saibo N.J.M."/>
            <person name="Varela M.C."/>
            <person name="Egas C."/>
            <person name="Matos J."/>
            <person name="Miguel C.M."/>
            <person name="Oliveira M.M."/>
            <person name="Ricardo C.P."/>
            <person name="Goncalves S."/>
        </authorList>
    </citation>
    <scope>NUCLEOTIDE SEQUENCE [LARGE SCALE GENOMIC DNA]</scope>
    <source>
        <strain evidence="3">cv. HL8</strain>
    </source>
</reference>
<evidence type="ECO:0000313" key="2">
    <source>
        <dbReference type="EMBL" id="KAK7823242.1"/>
    </source>
</evidence>